<dbReference type="Gene3D" id="1.10.10.10">
    <property type="entry name" value="Winged helix-like DNA-binding domain superfamily/Winged helix DNA-binding domain"/>
    <property type="match status" value="1"/>
</dbReference>
<evidence type="ECO:0000313" key="4">
    <source>
        <dbReference type="EMBL" id="HIU34085.1"/>
    </source>
</evidence>
<evidence type="ECO:0000256" key="3">
    <source>
        <dbReference type="HAMAP-Rule" id="MF_00245"/>
    </source>
</evidence>
<dbReference type="AlphaFoldDB" id="A0A9D1IB10"/>
<dbReference type="GO" id="GO:0003677">
    <property type="term" value="F:DNA binding"/>
    <property type="evidence" value="ECO:0007669"/>
    <property type="project" value="UniProtKB-KW"/>
</dbReference>
<dbReference type="SUPFAM" id="SSF88659">
    <property type="entry name" value="Sigma3 and sigma4 domains of RNA polymerase sigma factors"/>
    <property type="match status" value="1"/>
</dbReference>
<dbReference type="HAMAP" id="MF_00245">
    <property type="entry name" value="UPF0122"/>
    <property type="match status" value="1"/>
</dbReference>
<comment type="caution">
    <text evidence="4">The sequence shown here is derived from an EMBL/GenBank/DDBJ whole genome shotgun (WGS) entry which is preliminary data.</text>
</comment>
<comment type="similarity">
    <text evidence="1 3">Belongs to the UPF0122 family.</text>
</comment>
<dbReference type="PANTHER" id="PTHR40083:SF1">
    <property type="entry name" value="UPF0122 PROTEIN YLXM"/>
    <property type="match status" value="1"/>
</dbReference>
<proteinExistence type="inferred from homology"/>
<evidence type="ECO:0000313" key="5">
    <source>
        <dbReference type="Proteomes" id="UP000824072"/>
    </source>
</evidence>
<reference evidence="4" key="1">
    <citation type="submission" date="2020-10" db="EMBL/GenBank/DDBJ databases">
        <authorList>
            <person name="Gilroy R."/>
        </authorList>
    </citation>
    <scope>NUCLEOTIDE SEQUENCE</scope>
    <source>
        <strain evidence="4">ChiHcec3-11533</strain>
    </source>
</reference>
<dbReference type="InterPro" id="IPR036388">
    <property type="entry name" value="WH-like_DNA-bd_sf"/>
</dbReference>
<sequence length="108" mass="12528">MEPKIEIACLLDFYGPLLTESRREILRLYLDEDLSLGEIAEQMGVTRQAVADQVARSREKLRFYEAKLGLFARWRAVTDAARKCLAALDKKDERAMREALDNILRIER</sequence>
<evidence type="ECO:0000256" key="2">
    <source>
        <dbReference type="ARBA" id="ARBA00024764"/>
    </source>
</evidence>
<gene>
    <name evidence="4" type="ORF">IAB02_05930</name>
</gene>
<keyword evidence="4" id="KW-0238">DNA-binding</keyword>
<evidence type="ECO:0000256" key="1">
    <source>
        <dbReference type="ARBA" id="ARBA00008720"/>
    </source>
</evidence>
<dbReference type="InterPro" id="IPR007394">
    <property type="entry name" value="UPF0122"/>
</dbReference>
<comment type="function">
    <text evidence="2 3">Might take part in the signal recognition particle (SRP) pathway. This is inferred from the conservation of its genetic proximity to ftsY/ffh. May be a regulatory protein.</text>
</comment>
<dbReference type="EMBL" id="DVMU01000132">
    <property type="protein sequence ID" value="HIU34085.1"/>
    <property type="molecule type" value="Genomic_DNA"/>
</dbReference>
<dbReference type="Proteomes" id="UP000824072">
    <property type="component" value="Unassembled WGS sequence"/>
</dbReference>
<organism evidence="4 5">
    <name type="scientific">Candidatus Pullichristensenella excrementigallinarum</name>
    <dbReference type="NCBI Taxonomy" id="2840907"/>
    <lineage>
        <taxon>Bacteria</taxon>
        <taxon>Bacillati</taxon>
        <taxon>Bacillota</taxon>
        <taxon>Clostridia</taxon>
        <taxon>Candidatus Pullichristensenella</taxon>
    </lineage>
</organism>
<dbReference type="Pfam" id="PF04297">
    <property type="entry name" value="UPF0122"/>
    <property type="match status" value="1"/>
</dbReference>
<dbReference type="InterPro" id="IPR013324">
    <property type="entry name" value="RNA_pol_sigma_r3/r4-like"/>
</dbReference>
<protein>
    <recommendedName>
        <fullName evidence="3">UPF0122 protein IAB02_05930</fullName>
    </recommendedName>
</protein>
<accession>A0A9D1IB10</accession>
<dbReference type="PANTHER" id="PTHR40083">
    <property type="entry name" value="UPF0122 PROTEIN CBO2450/CLC_2298"/>
    <property type="match status" value="1"/>
</dbReference>
<name>A0A9D1IB10_9FIRM</name>
<dbReference type="NCBIfam" id="NF045758">
    <property type="entry name" value="YlxM"/>
    <property type="match status" value="1"/>
</dbReference>
<reference evidence="4" key="2">
    <citation type="journal article" date="2021" name="PeerJ">
        <title>Extensive microbial diversity within the chicken gut microbiome revealed by metagenomics and culture.</title>
        <authorList>
            <person name="Gilroy R."/>
            <person name="Ravi A."/>
            <person name="Getino M."/>
            <person name="Pursley I."/>
            <person name="Horton D.L."/>
            <person name="Alikhan N.F."/>
            <person name="Baker D."/>
            <person name="Gharbi K."/>
            <person name="Hall N."/>
            <person name="Watson M."/>
            <person name="Adriaenssens E.M."/>
            <person name="Foster-Nyarko E."/>
            <person name="Jarju S."/>
            <person name="Secka A."/>
            <person name="Antonio M."/>
            <person name="Oren A."/>
            <person name="Chaudhuri R.R."/>
            <person name="La Ragione R."/>
            <person name="Hildebrand F."/>
            <person name="Pallen M.J."/>
        </authorList>
    </citation>
    <scope>NUCLEOTIDE SEQUENCE</scope>
    <source>
        <strain evidence="4">ChiHcec3-11533</strain>
    </source>
</reference>
<dbReference type="InterPro" id="IPR054831">
    <property type="entry name" value="UPF0122_fam_protein"/>
</dbReference>